<protein>
    <recommendedName>
        <fullName evidence="1">gamma-glutamylcyclotransferase</fullName>
        <ecNumber evidence="1">4.3.2.9</ecNumber>
    </recommendedName>
</protein>
<dbReference type="GO" id="GO:0003839">
    <property type="term" value="F:gamma-glutamylcyclotransferase activity"/>
    <property type="evidence" value="ECO:0007669"/>
    <property type="project" value="UniProtKB-EC"/>
</dbReference>
<proteinExistence type="predicted"/>
<evidence type="ECO:0000256" key="3">
    <source>
        <dbReference type="PIRSR" id="PIRSR617939-1"/>
    </source>
</evidence>
<evidence type="ECO:0000313" key="6">
    <source>
        <dbReference type="Proteomes" id="UP000318571"/>
    </source>
</evidence>
<dbReference type="PANTHER" id="PTHR12935">
    <property type="entry name" value="GAMMA-GLUTAMYLCYCLOTRANSFERASE"/>
    <property type="match status" value="1"/>
</dbReference>
<comment type="caution">
    <text evidence="5">The sequence shown here is derived from an EMBL/GenBank/DDBJ whole genome shotgun (WGS) entry which is preliminary data.</text>
</comment>
<reference evidence="5 6" key="1">
    <citation type="journal article" date="2018" name="Nat. Ecol. Evol.">
        <title>Genomic signatures of mitonuclear coevolution across populations of Tigriopus californicus.</title>
        <authorList>
            <person name="Barreto F.S."/>
            <person name="Watson E.T."/>
            <person name="Lima T.G."/>
            <person name="Willett C.S."/>
            <person name="Edmands S."/>
            <person name="Li W."/>
            <person name="Burton R.S."/>
        </authorList>
    </citation>
    <scope>NUCLEOTIDE SEQUENCE [LARGE SCALE GENOMIC DNA]</scope>
    <source>
        <strain evidence="5 6">San Diego</strain>
    </source>
</reference>
<dbReference type="InterPro" id="IPR036568">
    <property type="entry name" value="GGCT-like_sf"/>
</dbReference>
<feature type="active site" description="Proton acceptor" evidence="3">
    <location>
        <position position="89"/>
    </location>
</feature>
<dbReference type="CDD" id="cd06661">
    <property type="entry name" value="GGCT_like"/>
    <property type="match status" value="1"/>
</dbReference>
<dbReference type="Gene3D" id="3.10.490.10">
    <property type="entry name" value="Gamma-glutamyl cyclotransferase-like"/>
    <property type="match status" value="1"/>
</dbReference>
<dbReference type="PANTHER" id="PTHR12935:SF0">
    <property type="entry name" value="GAMMA-GLUTAMYLCYCLOTRANSFERASE"/>
    <property type="match status" value="1"/>
</dbReference>
<keyword evidence="6" id="KW-1185">Reference proteome</keyword>
<dbReference type="OMA" id="WVEPAYA"/>
<dbReference type="Pfam" id="PF13772">
    <property type="entry name" value="AIG2_2"/>
    <property type="match status" value="1"/>
</dbReference>
<feature type="binding site" evidence="4">
    <location>
        <position position="129"/>
    </location>
    <ligand>
        <name>substrate</name>
    </ligand>
</feature>
<accession>A0A553P298</accession>
<dbReference type="SUPFAM" id="SSF110857">
    <property type="entry name" value="Gamma-glutamyl cyclotransferase-like"/>
    <property type="match status" value="1"/>
</dbReference>
<dbReference type="InterPro" id="IPR017939">
    <property type="entry name" value="G-Glutamylcylcotransferase"/>
</dbReference>
<dbReference type="EMBL" id="VCGU01000008">
    <property type="protein sequence ID" value="TRY71821.1"/>
    <property type="molecule type" value="Genomic_DNA"/>
</dbReference>
<name>A0A553P298_TIGCA</name>
<dbReference type="Proteomes" id="UP000318571">
    <property type="component" value="Chromosome 7"/>
</dbReference>
<gene>
    <name evidence="5" type="ORF">TCAL_08164</name>
</gene>
<evidence type="ECO:0000256" key="2">
    <source>
        <dbReference type="ARBA" id="ARBA00023239"/>
    </source>
</evidence>
<dbReference type="EC" id="4.3.2.9" evidence="1"/>
<keyword evidence="2" id="KW-0456">Lyase</keyword>
<dbReference type="OrthoDB" id="2924818at2759"/>
<evidence type="ECO:0000313" key="5">
    <source>
        <dbReference type="EMBL" id="TRY71821.1"/>
    </source>
</evidence>
<dbReference type="AlphaFoldDB" id="A0A553P298"/>
<organism evidence="5 6">
    <name type="scientific">Tigriopus californicus</name>
    <name type="common">Marine copepod</name>
    <dbReference type="NCBI Taxonomy" id="6832"/>
    <lineage>
        <taxon>Eukaryota</taxon>
        <taxon>Metazoa</taxon>
        <taxon>Ecdysozoa</taxon>
        <taxon>Arthropoda</taxon>
        <taxon>Crustacea</taxon>
        <taxon>Multicrustacea</taxon>
        <taxon>Hexanauplia</taxon>
        <taxon>Copepoda</taxon>
        <taxon>Harpacticoida</taxon>
        <taxon>Harpacticidae</taxon>
        <taxon>Tigriopus</taxon>
    </lineage>
</organism>
<evidence type="ECO:0000256" key="4">
    <source>
        <dbReference type="PIRSR" id="PIRSR617939-2"/>
    </source>
</evidence>
<dbReference type="InterPro" id="IPR013024">
    <property type="entry name" value="GGCT-like"/>
</dbReference>
<evidence type="ECO:0000256" key="1">
    <source>
        <dbReference type="ARBA" id="ARBA00012346"/>
    </source>
</evidence>
<sequence length="304" mass="33953">MTSDEKPSSLWSFGYGSNMDVIALEKKKHVKVLDHTPAILKDFNLTFGTPGMPWVEPAYASISPAKGSEVHGVAFLMTQESLDELNRTELGYNQAEVTLKAYDGRDLAGFVYAPKNGWPDKDLLPSSRYLGVLIKGANQAGLEKEYIKRLESHPTYSPPDWLIQLRKLRPNPEELPPITVDELAQHASQENGLWVGCLGYVVKLNKSQWALGAHRGRDVTTRTLMQFHGIPLDDNDDKGRPPYPLVTDLNPNELEYVTRWLDFYQVGKSTDGTDNLGEIIGYIPDFLAQQKSGKTAFQLPPIPS</sequence>